<dbReference type="InterPro" id="IPR015943">
    <property type="entry name" value="WD40/YVTN_repeat-like_dom_sf"/>
</dbReference>
<dbReference type="PROSITE" id="PS50181">
    <property type="entry name" value="FBOX"/>
    <property type="match status" value="1"/>
</dbReference>
<evidence type="ECO:0000259" key="1">
    <source>
        <dbReference type="PROSITE" id="PS50181"/>
    </source>
</evidence>
<dbReference type="EMBL" id="NCKV01001787">
    <property type="protein sequence ID" value="RWS27781.1"/>
    <property type="molecule type" value="Genomic_DNA"/>
</dbReference>
<dbReference type="OrthoDB" id="6434967at2759"/>
<dbReference type="InterPro" id="IPR036047">
    <property type="entry name" value="F-box-like_dom_sf"/>
</dbReference>
<sequence>MYAVNSRFANCSQVDKTSKTVNDIPREIIEKIVFLCDGVTIKRLSAVNKLFNEAVVKQHQFKSVWKKCVETEIDKDIVYELSRCNELSPQQLSRNENYLEDWHYKVYVKWYRSMNVGKWVSTDTGIDGFFQNPVTCIKLSGDLIIMGHRDGCVSICDHLSKTIQVSGRHIRMVTDIALVDLAGRDLYRIYESKEGAVSHHHHIISISKDQTIQVYPLLNSSRIDPYARITLKPSTYELTQVRVFGNICAVYSKSMKISLWRMALPHECLIVTEPLVFTHIAYVTVPEQIPGWFNLWETKVVSGVMFMCIGNGALEEFPIYKHFTSRVTSIALWGGIFAVGLESGEVAIYRCSSVYDLRTLRKPVYRRRLHPERGQEAIVALDISDNGRGPIVVASSKEAVSVLQWSPSY</sequence>
<dbReference type="InterPro" id="IPR001810">
    <property type="entry name" value="F-box_dom"/>
</dbReference>
<dbReference type="InterPro" id="IPR036322">
    <property type="entry name" value="WD40_repeat_dom_sf"/>
</dbReference>
<evidence type="ECO:0000313" key="3">
    <source>
        <dbReference type="Proteomes" id="UP000288716"/>
    </source>
</evidence>
<proteinExistence type="predicted"/>
<dbReference type="STRING" id="299467.A0A443SJT6"/>
<comment type="caution">
    <text evidence="2">The sequence shown here is derived from an EMBL/GenBank/DDBJ whole genome shotgun (WGS) entry which is preliminary data.</text>
</comment>
<evidence type="ECO:0000313" key="2">
    <source>
        <dbReference type="EMBL" id="RWS27781.1"/>
    </source>
</evidence>
<feature type="domain" description="F-box" evidence="1">
    <location>
        <begin position="18"/>
        <end position="68"/>
    </location>
</feature>
<dbReference type="SUPFAM" id="SSF81383">
    <property type="entry name" value="F-box domain"/>
    <property type="match status" value="1"/>
</dbReference>
<dbReference type="VEuPathDB" id="VectorBase:LDEU004258"/>
<dbReference type="AlphaFoldDB" id="A0A443SJT6"/>
<dbReference type="Proteomes" id="UP000288716">
    <property type="component" value="Unassembled WGS sequence"/>
</dbReference>
<dbReference type="CDD" id="cd09917">
    <property type="entry name" value="F-box_SF"/>
    <property type="match status" value="1"/>
</dbReference>
<organism evidence="2 3">
    <name type="scientific">Leptotrombidium deliense</name>
    <dbReference type="NCBI Taxonomy" id="299467"/>
    <lineage>
        <taxon>Eukaryota</taxon>
        <taxon>Metazoa</taxon>
        <taxon>Ecdysozoa</taxon>
        <taxon>Arthropoda</taxon>
        <taxon>Chelicerata</taxon>
        <taxon>Arachnida</taxon>
        <taxon>Acari</taxon>
        <taxon>Acariformes</taxon>
        <taxon>Trombidiformes</taxon>
        <taxon>Prostigmata</taxon>
        <taxon>Anystina</taxon>
        <taxon>Parasitengona</taxon>
        <taxon>Trombiculoidea</taxon>
        <taxon>Trombiculidae</taxon>
        <taxon>Leptotrombidium</taxon>
    </lineage>
</organism>
<keyword evidence="3" id="KW-1185">Reference proteome</keyword>
<reference evidence="2 3" key="1">
    <citation type="journal article" date="2018" name="Gigascience">
        <title>Genomes of trombidid mites reveal novel predicted allergens and laterally-transferred genes associated with secondary metabolism.</title>
        <authorList>
            <person name="Dong X."/>
            <person name="Chaisiri K."/>
            <person name="Xia D."/>
            <person name="Armstrong S.D."/>
            <person name="Fang Y."/>
            <person name="Donnelly M.J."/>
            <person name="Kadowaki T."/>
            <person name="McGarry J.W."/>
            <person name="Darby A.C."/>
            <person name="Makepeace B.L."/>
        </authorList>
    </citation>
    <scope>NUCLEOTIDE SEQUENCE [LARGE SCALE GENOMIC DNA]</scope>
    <source>
        <strain evidence="2">UoL-UT</strain>
    </source>
</reference>
<protein>
    <recommendedName>
        <fullName evidence="1">F-box domain-containing protein</fullName>
    </recommendedName>
</protein>
<accession>A0A443SJT6</accession>
<gene>
    <name evidence="2" type="ORF">B4U80_12846</name>
</gene>
<name>A0A443SJT6_9ACAR</name>
<dbReference type="Gene3D" id="2.130.10.10">
    <property type="entry name" value="YVTN repeat-like/Quinoprotein amine dehydrogenase"/>
    <property type="match status" value="1"/>
</dbReference>
<dbReference type="SUPFAM" id="SSF50978">
    <property type="entry name" value="WD40 repeat-like"/>
    <property type="match status" value="1"/>
</dbReference>